<dbReference type="OrthoDB" id="648163at2"/>
<keyword evidence="2" id="KW-1185">Reference proteome</keyword>
<reference evidence="1 2" key="1">
    <citation type="submission" date="2019-03" db="EMBL/GenBank/DDBJ databases">
        <title>Genomic Encyclopedia of Archaeal and Bacterial Type Strains, Phase II (KMG-II): from individual species to whole genera.</title>
        <authorList>
            <person name="Goeker M."/>
        </authorList>
    </citation>
    <scope>NUCLEOTIDE SEQUENCE [LARGE SCALE GENOMIC DNA]</scope>
    <source>
        <strain evidence="1 2">DSM 19034</strain>
    </source>
</reference>
<dbReference type="Proteomes" id="UP000295499">
    <property type="component" value="Unassembled WGS sequence"/>
</dbReference>
<gene>
    <name evidence="1" type="ORF">CLV32_3440</name>
</gene>
<name>A0A4R6IG63_9SPHI</name>
<dbReference type="RefSeq" id="WP_133557597.1">
    <property type="nucleotide sequence ID" value="NZ_SNWM01000004.1"/>
</dbReference>
<evidence type="ECO:0000313" key="1">
    <source>
        <dbReference type="EMBL" id="TDO20806.1"/>
    </source>
</evidence>
<dbReference type="EMBL" id="SNWM01000004">
    <property type="protein sequence ID" value="TDO20806.1"/>
    <property type="molecule type" value="Genomic_DNA"/>
</dbReference>
<proteinExistence type="predicted"/>
<organism evidence="1 2">
    <name type="scientific">Pedobacter duraquae</name>
    <dbReference type="NCBI Taxonomy" id="425511"/>
    <lineage>
        <taxon>Bacteria</taxon>
        <taxon>Pseudomonadati</taxon>
        <taxon>Bacteroidota</taxon>
        <taxon>Sphingobacteriia</taxon>
        <taxon>Sphingobacteriales</taxon>
        <taxon>Sphingobacteriaceae</taxon>
        <taxon>Pedobacter</taxon>
    </lineage>
</organism>
<dbReference type="Pfam" id="PF19781">
    <property type="entry name" value="DUF6266"/>
    <property type="match status" value="1"/>
</dbReference>
<protein>
    <submittedName>
        <fullName evidence="1">Uncharacterized protein</fullName>
    </submittedName>
</protein>
<evidence type="ECO:0000313" key="2">
    <source>
        <dbReference type="Proteomes" id="UP000295499"/>
    </source>
</evidence>
<sequence length="211" mass="23452">MGIAKNGIHGPVSGKVGQVVWYESNGQNLARGIGSRTAARTPNEIQSSNRQSVLIKFFVKIKPFITKGFSGAAAGTTRNFHNLAVSYNRLNAIHPDKSKTDILYDKVRLAQGNLPTPQNPSVTKNAEGLEFKWEFEGLANDRRNDRTMLLAYFPAKDLFVYDTSGARRKTLSDELAINELYINDTMHVYMAFCATDETLDVSNSIYLGQIN</sequence>
<dbReference type="InterPro" id="IPR046233">
    <property type="entry name" value="DUF6266"/>
</dbReference>
<accession>A0A4R6IG63</accession>
<dbReference type="AlphaFoldDB" id="A0A4R6IG63"/>
<comment type="caution">
    <text evidence="1">The sequence shown here is derived from an EMBL/GenBank/DDBJ whole genome shotgun (WGS) entry which is preliminary data.</text>
</comment>